<keyword evidence="2" id="KW-1185">Reference proteome</keyword>
<dbReference type="EMBL" id="ML119737">
    <property type="protein sequence ID" value="RPA76804.1"/>
    <property type="molecule type" value="Genomic_DNA"/>
</dbReference>
<proteinExistence type="predicted"/>
<name>A0A3N4I4M7_ASCIM</name>
<gene>
    <name evidence="1" type="ORF">BJ508DRAFT_379278</name>
</gene>
<reference evidence="1 2" key="1">
    <citation type="journal article" date="2018" name="Nat. Ecol. Evol.">
        <title>Pezizomycetes genomes reveal the molecular basis of ectomycorrhizal truffle lifestyle.</title>
        <authorList>
            <person name="Murat C."/>
            <person name="Payen T."/>
            <person name="Noel B."/>
            <person name="Kuo A."/>
            <person name="Morin E."/>
            <person name="Chen J."/>
            <person name="Kohler A."/>
            <person name="Krizsan K."/>
            <person name="Balestrini R."/>
            <person name="Da Silva C."/>
            <person name="Montanini B."/>
            <person name="Hainaut M."/>
            <person name="Levati E."/>
            <person name="Barry K.W."/>
            <person name="Belfiori B."/>
            <person name="Cichocki N."/>
            <person name="Clum A."/>
            <person name="Dockter R.B."/>
            <person name="Fauchery L."/>
            <person name="Guy J."/>
            <person name="Iotti M."/>
            <person name="Le Tacon F."/>
            <person name="Lindquist E.A."/>
            <person name="Lipzen A."/>
            <person name="Malagnac F."/>
            <person name="Mello A."/>
            <person name="Molinier V."/>
            <person name="Miyauchi S."/>
            <person name="Poulain J."/>
            <person name="Riccioni C."/>
            <person name="Rubini A."/>
            <person name="Sitrit Y."/>
            <person name="Splivallo R."/>
            <person name="Traeger S."/>
            <person name="Wang M."/>
            <person name="Zifcakova L."/>
            <person name="Wipf D."/>
            <person name="Zambonelli A."/>
            <person name="Paolocci F."/>
            <person name="Nowrousian M."/>
            <person name="Ottonello S."/>
            <person name="Baldrian P."/>
            <person name="Spatafora J.W."/>
            <person name="Henrissat B."/>
            <person name="Nagy L.G."/>
            <person name="Aury J.M."/>
            <person name="Wincker P."/>
            <person name="Grigoriev I.V."/>
            <person name="Bonfante P."/>
            <person name="Martin F.M."/>
        </authorList>
    </citation>
    <scope>NUCLEOTIDE SEQUENCE [LARGE SCALE GENOMIC DNA]</scope>
    <source>
        <strain evidence="1 2">RN42</strain>
    </source>
</reference>
<evidence type="ECO:0000313" key="1">
    <source>
        <dbReference type="EMBL" id="RPA76804.1"/>
    </source>
</evidence>
<accession>A0A3N4I4M7</accession>
<organism evidence="1 2">
    <name type="scientific">Ascobolus immersus RN42</name>
    <dbReference type="NCBI Taxonomy" id="1160509"/>
    <lineage>
        <taxon>Eukaryota</taxon>
        <taxon>Fungi</taxon>
        <taxon>Dikarya</taxon>
        <taxon>Ascomycota</taxon>
        <taxon>Pezizomycotina</taxon>
        <taxon>Pezizomycetes</taxon>
        <taxon>Pezizales</taxon>
        <taxon>Ascobolaceae</taxon>
        <taxon>Ascobolus</taxon>
    </lineage>
</organism>
<evidence type="ECO:0000313" key="2">
    <source>
        <dbReference type="Proteomes" id="UP000275078"/>
    </source>
</evidence>
<protein>
    <submittedName>
        <fullName evidence="1">Uncharacterized protein</fullName>
    </submittedName>
</protein>
<dbReference type="Proteomes" id="UP000275078">
    <property type="component" value="Unassembled WGS sequence"/>
</dbReference>
<sequence>MELLRELTSLFSRKKRRSTVTAPTPAPRTFSLIAASPTAPKPTVLIDSVGPIELTDSFPSENPFTTFYDATSYSFAHKDDIGCQRFKLFYSALSSPCYVEDLREALDIDSNREYYMEQAKNLYFQSTFRSGTPAYTDTIKNSELLILAATAVGNMLQTIQDHPSPIYSYSPLSSKGSDMRSTVRQYAKIHRTFCSAASLYVERLDWRNADEFRDRLMKRMVRKKQLDLIELVLGCVIGDLAFLVRECHTLIHMEVKTKQRPGLAPLPMFCRRHLRLLKFLATLRSESIESRIWKHIHDQEGGKTVVYTDQKSFHFKDEEPEAGLEIPAIRRMRLSKLSPEAGLEIPAIRRMRLSRCGR</sequence>
<dbReference type="AlphaFoldDB" id="A0A3N4I4M7"/>